<feature type="transmembrane region" description="Helical" evidence="1">
    <location>
        <begin position="98"/>
        <end position="120"/>
    </location>
</feature>
<dbReference type="AlphaFoldDB" id="A0A9W7BFU7"/>
<keyword evidence="1" id="KW-1133">Transmembrane helix</keyword>
<keyword evidence="1" id="KW-0812">Transmembrane</keyword>
<name>A0A9W7BFU7_9STRA</name>
<sequence>MSKSGEGIELKEVKVTSAGDAPKDSRSFRPNTIAEINAAMNYQPLTMQMCGSTWNIGCGNSVEDIGIITTCYITLWSSLLALYSLLLKAILDTDEQSTALYTFLFFGVIFVFMVGGAVYTGQLEEARMKKARAWRRAQALKAEGEEVEAE</sequence>
<organism evidence="2 3">
    <name type="scientific">Triparma verrucosa</name>
    <dbReference type="NCBI Taxonomy" id="1606542"/>
    <lineage>
        <taxon>Eukaryota</taxon>
        <taxon>Sar</taxon>
        <taxon>Stramenopiles</taxon>
        <taxon>Ochrophyta</taxon>
        <taxon>Bolidophyceae</taxon>
        <taxon>Parmales</taxon>
        <taxon>Triparmaceae</taxon>
        <taxon>Triparma</taxon>
    </lineage>
</organism>
<accession>A0A9W7BFU7</accession>
<feature type="transmembrane region" description="Helical" evidence="1">
    <location>
        <begin position="65"/>
        <end position="86"/>
    </location>
</feature>
<evidence type="ECO:0000256" key="1">
    <source>
        <dbReference type="SAM" id="Phobius"/>
    </source>
</evidence>
<evidence type="ECO:0000313" key="3">
    <source>
        <dbReference type="Proteomes" id="UP001165160"/>
    </source>
</evidence>
<gene>
    <name evidence="2" type="ORF">TrVE_jg7053</name>
</gene>
<comment type="caution">
    <text evidence="2">The sequence shown here is derived from an EMBL/GenBank/DDBJ whole genome shotgun (WGS) entry which is preliminary data.</text>
</comment>
<keyword evidence="3" id="KW-1185">Reference proteome</keyword>
<reference evidence="3" key="1">
    <citation type="journal article" date="2023" name="Commun. Biol.">
        <title>Genome analysis of Parmales, the sister group of diatoms, reveals the evolutionary specialization of diatoms from phago-mixotrophs to photoautotrophs.</title>
        <authorList>
            <person name="Ban H."/>
            <person name="Sato S."/>
            <person name="Yoshikawa S."/>
            <person name="Yamada K."/>
            <person name="Nakamura Y."/>
            <person name="Ichinomiya M."/>
            <person name="Sato N."/>
            <person name="Blanc-Mathieu R."/>
            <person name="Endo H."/>
            <person name="Kuwata A."/>
            <person name="Ogata H."/>
        </authorList>
    </citation>
    <scope>NUCLEOTIDE SEQUENCE [LARGE SCALE GENOMIC DNA]</scope>
    <source>
        <strain evidence="3">NIES 3699</strain>
    </source>
</reference>
<evidence type="ECO:0000313" key="2">
    <source>
        <dbReference type="EMBL" id="GMH89969.1"/>
    </source>
</evidence>
<protein>
    <submittedName>
        <fullName evidence="2">Uncharacterized protein</fullName>
    </submittedName>
</protein>
<dbReference type="Proteomes" id="UP001165160">
    <property type="component" value="Unassembled WGS sequence"/>
</dbReference>
<proteinExistence type="predicted"/>
<keyword evidence="1" id="KW-0472">Membrane</keyword>
<dbReference type="EMBL" id="BRXX01000100">
    <property type="protein sequence ID" value="GMH89969.1"/>
    <property type="molecule type" value="Genomic_DNA"/>
</dbReference>